<keyword evidence="2" id="KW-1185">Reference proteome</keyword>
<accession>A0A9R1XTL8</accession>
<reference evidence="1 2" key="1">
    <citation type="journal article" date="2017" name="Nat. Commun.">
        <title>Genome assembly with in vitro proximity ligation data and whole-genome triplication in lettuce.</title>
        <authorList>
            <person name="Reyes-Chin-Wo S."/>
            <person name="Wang Z."/>
            <person name="Yang X."/>
            <person name="Kozik A."/>
            <person name="Arikit S."/>
            <person name="Song C."/>
            <person name="Xia L."/>
            <person name="Froenicke L."/>
            <person name="Lavelle D.O."/>
            <person name="Truco M.J."/>
            <person name="Xia R."/>
            <person name="Zhu S."/>
            <person name="Xu C."/>
            <person name="Xu H."/>
            <person name="Xu X."/>
            <person name="Cox K."/>
            <person name="Korf I."/>
            <person name="Meyers B.C."/>
            <person name="Michelmore R.W."/>
        </authorList>
    </citation>
    <scope>NUCLEOTIDE SEQUENCE [LARGE SCALE GENOMIC DNA]</scope>
    <source>
        <strain evidence="2">cv. Salinas</strain>
        <tissue evidence="1">Seedlings</tissue>
    </source>
</reference>
<protein>
    <submittedName>
        <fullName evidence="1">Uncharacterized protein</fullName>
    </submittedName>
</protein>
<proteinExistence type="predicted"/>
<organism evidence="1 2">
    <name type="scientific">Lactuca sativa</name>
    <name type="common">Garden lettuce</name>
    <dbReference type="NCBI Taxonomy" id="4236"/>
    <lineage>
        <taxon>Eukaryota</taxon>
        <taxon>Viridiplantae</taxon>
        <taxon>Streptophyta</taxon>
        <taxon>Embryophyta</taxon>
        <taxon>Tracheophyta</taxon>
        <taxon>Spermatophyta</taxon>
        <taxon>Magnoliopsida</taxon>
        <taxon>eudicotyledons</taxon>
        <taxon>Gunneridae</taxon>
        <taxon>Pentapetalae</taxon>
        <taxon>asterids</taxon>
        <taxon>campanulids</taxon>
        <taxon>Asterales</taxon>
        <taxon>Asteraceae</taxon>
        <taxon>Cichorioideae</taxon>
        <taxon>Cichorieae</taxon>
        <taxon>Lactucinae</taxon>
        <taxon>Lactuca</taxon>
    </lineage>
</organism>
<evidence type="ECO:0000313" key="2">
    <source>
        <dbReference type="Proteomes" id="UP000235145"/>
    </source>
</evidence>
<dbReference type="InterPro" id="IPR027417">
    <property type="entry name" value="P-loop_NTPase"/>
</dbReference>
<dbReference type="Gene3D" id="3.40.50.300">
    <property type="entry name" value="P-loop containing nucleotide triphosphate hydrolases"/>
    <property type="match status" value="1"/>
</dbReference>
<dbReference type="InterPro" id="IPR015421">
    <property type="entry name" value="PyrdxlP-dep_Trfase_major"/>
</dbReference>
<comment type="caution">
    <text evidence="1">The sequence shown here is derived from an EMBL/GenBank/DDBJ whole genome shotgun (WGS) entry which is preliminary data.</text>
</comment>
<dbReference type="Proteomes" id="UP000235145">
    <property type="component" value="Unassembled WGS sequence"/>
</dbReference>
<name>A0A9R1XTL8_LACSA</name>
<dbReference type="Gene3D" id="3.40.640.10">
    <property type="entry name" value="Type I PLP-dependent aspartate aminotransferase-like (Major domain)"/>
    <property type="match status" value="1"/>
</dbReference>
<sequence>MRDTYERHKVVFTLLTSITSIVYLRRTNALLSNHLPRKVCLSKGLGAPVGSVIVGTKSFIDKVKQAIVEDVKQIKILAYITALKKLCNHPKIWILDWWMMTWLKCQERCKSWPVCWPIFVREQMIELYWFQIILRHRTKVAGWVQINQHNTKDEFAFLFSSKAGGCDLNLIGYCKSLEGWAEEESMHL</sequence>
<evidence type="ECO:0000313" key="1">
    <source>
        <dbReference type="EMBL" id="KAJ0225084.1"/>
    </source>
</evidence>
<gene>
    <name evidence="1" type="ORF">LSAT_V11C100032160</name>
</gene>
<dbReference type="AlphaFoldDB" id="A0A9R1XTL8"/>
<dbReference type="EMBL" id="NBSK02000001">
    <property type="protein sequence ID" value="KAJ0225084.1"/>
    <property type="molecule type" value="Genomic_DNA"/>
</dbReference>